<keyword evidence="5" id="KW-0904">Protein phosphatase</keyword>
<dbReference type="GO" id="GO:0046872">
    <property type="term" value="F:metal ion binding"/>
    <property type="evidence" value="ECO:0007669"/>
    <property type="project" value="UniProtKB-KW"/>
</dbReference>
<evidence type="ECO:0000256" key="2">
    <source>
        <dbReference type="ARBA" id="ARBA00013081"/>
    </source>
</evidence>
<sequence length="245" mass="26975">MEIEFRTDIGRKRKVNQDAVGIFKNKENLTLALVADGMGGHQAGEVASKLAVTDLGKLWEVSKLTDKEEIIQWLIKTIQRENEIIYQKGQADVEKTGMGTTIVAVVILKNYLIFAHVGDSRLYMLRGDTFEQMTEDHSLVNLLVQSGEITKEMAEVHPQKNVLVRSVGIPGTVEVDVTDLETLPDDCFLVCSDGLTNMVNDDYIATIIKKAPTLEMALEQLIETANGMGGKDNITALLINVSGRG</sequence>
<organism evidence="10 11">
    <name type="scientific">Vagococcus intermedius</name>
    <dbReference type="NCBI Taxonomy" id="2991418"/>
    <lineage>
        <taxon>Bacteria</taxon>
        <taxon>Bacillati</taxon>
        <taxon>Bacillota</taxon>
        <taxon>Bacilli</taxon>
        <taxon>Lactobacillales</taxon>
        <taxon>Enterococcaceae</taxon>
        <taxon>Vagococcus</taxon>
    </lineage>
</organism>
<evidence type="ECO:0000256" key="4">
    <source>
        <dbReference type="ARBA" id="ARBA00022801"/>
    </source>
</evidence>
<dbReference type="InterPro" id="IPR036457">
    <property type="entry name" value="PPM-type-like_dom_sf"/>
</dbReference>
<comment type="catalytic activity">
    <reaction evidence="7">
        <text>O-phospho-L-seryl-[protein] + H2O = L-seryl-[protein] + phosphate</text>
        <dbReference type="Rhea" id="RHEA:20629"/>
        <dbReference type="Rhea" id="RHEA-COMP:9863"/>
        <dbReference type="Rhea" id="RHEA-COMP:11604"/>
        <dbReference type="ChEBI" id="CHEBI:15377"/>
        <dbReference type="ChEBI" id="CHEBI:29999"/>
        <dbReference type="ChEBI" id="CHEBI:43474"/>
        <dbReference type="ChEBI" id="CHEBI:83421"/>
        <dbReference type="EC" id="3.1.3.16"/>
    </reaction>
</comment>
<dbReference type="SMART" id="SM00331">
    <property type="entry name" value="PP2C_SIG"/>
    <property type="match status" value="1"/>
</dbReference>
<evidence type="ECO:0000259" key="9">
    <source>
        <dbReference type="PROSITE" id="PS51746"/>
    </source>
</evidence>
<dbReference type="SMART" id="SM00332">
    <property type="entry name" value="PP2Cc"/>
    <property type="match status" value="1"/>
</dbReference>
<evidence type="ECO:0000313" key="10">
    <source>
        <dbReference type="EMBL" id="WEG73171.1"/>
    </source>
</evidence>
<keyword evidence="4" id="KW-0378">Hydrolase</keyword>
<protein>
    <recommendedName>
        <fullName evidence="2">protein-serine/threonine phosphatase</fullName>
        <ecNumber evidence="2">3.1.3.16</ecNumber>
    </recommendedName>
</protein>
<dbReference type="AlphaFoldDB" id="A0AAF0I7P4"/>
<evidence type="ECO:0000256" key="8">
    <source>
        <dbReference type="ARBA" id="ARBA00048336"/>
    </source>
</evidence>
<dbReference type="InterPro" id="IPR015655">
    <property type="entry name" value="PP2C"/>
</dbReference>
<dbReference type="SUPFAM" id="SSF81606">
    <property type="entry name" value="PP2C-like"/>
    <property type="match status" value="1"/>
</dbReference>
<evidence type="ECO:0000256" key="1">
    <source>
        <dbReference type="ARBA" id="ARBA00001936"/>
    </source>
</evidence>
<accession>A0AAF0I7P4</accession>
<dbReference type="PANTHER" id="PTHR47992">
    <property type="entry name" value="PROTEIN PHOSPHATASE"/>
    <property type="match status" value="1"/>
</dbReference>
<evidence type="ECO:0000313" key="11">
    <source>
        <dbReference type="Proteomes" id="UP001179647"/>
    </source>
</evidence>
<dbReference type="EC" id="3.1.3.16" evidence="2"/>
<proteinExistence type="predicted"/>
<keyword evidence="6" id="KW-0464">Manganese</keyword>
<dbReference type="EMBL" id="CP110232">
    <property type="protein sequence ID" value="WEG73171.1"/>
    <property type="molecule type" value="Genomic_DNA"/>
</dbReference>
<reference evidence="10" key="1">
    <citation type="submission" date="2022-10" db="EMBL/GenBank/DDBJ databases">
        <title>Vagococcus sp. isolated from poultry meat.</title>
        <authorList>
            <person name="Johansson P."/>
            <person name="Bjorkroth J."/>
        </authorList>
    </citation>
    <scope>NUCLEOTIDE SEQUENCE</scope>
    <source>
        <strain evidence="10">STAA11</strain>
    </source>
</reference>
<dbReference type="KEGG" id="vie:OL234_09430"/>
<evidence type="ECO:0000256" key="5">
    <source>
        <dbReference type="ARBA" id="ARBA00022912"/>
    </source>
</evidence>
<keyword evidence="11" id="KW-1185">Reference proteome</keyword>
<dbReference type="Proteomes" id="UP001179647">
    <property type="component" value="Chromosome"/>
</dbReference>
<dbReference type="Pfam" id="PF13672">
    <property type="entry name" value="PP2C_2"/>
    <property type="match status" value="1"/>
</dbReference>
<feature type="domain" description="PPM-type phosphatase" evidence="9">
    <location>
        <begin position="2"/>
        <end position="241"/>
    </location>
</feature>
<dbReference type="Gene3D" id="3.60.40.10">
    <property type="entry name" value="PPM-type phosphatase domain"/>
    <property type="match status" value="1"/>
</dbReference>
<evidence type="ECO:0000256" key="6">
    <source>
        <dbReference type="ARBA" id="ARBA00023211"/>
    </source>
</evidence>
<dbReference type="NCBIfam" id="NF033484">
    <property type="entry name" value="Stp1_PP2C_phos"/>
    <property type="match status" value="1"/>
</dbReference>
<dbReference type="PROSITE" id="PS51746">
    <property type="entry name" value="PPM_2"/>
    <property type="match status" value="1"/>
</dbReference>
<comment type="cofactor">
    <cofactor evidence="1">
        <name>Mn(2+)</name>
        <dbReference type="ChEBI" id="CHEBI:29035"/>
    </cofactor>
</comment>
<keyword evidence="3" id="KW-0479">Metal-binding</keyword>
<dbReference type="RefSeq" id="WP_275468974.1">
    <property type="nucleotide sequence ID" value="NZ_CP110232.1"/>
</dbReference>
<gene>
    <name evidence="10" type="ORF">OL234_09430</name>
</gene>
<dbReference type="FunFam" id="3.60.40.10:FF:000002">
    <property type="entry name" value="Serine/threonine phosphatase stp"/>
    <property type="match status" value="1"/>
</dbReference>
<evidence type="ECO:0000256" key="7">
    <source>
        <dbReference type="ARBA" id="ARBA00047761"/>
    </source>
</evidence>
<evidence type="ECO:0000256" key="3">
    <source>
        <dbReference type="ARBA" id="ARBA00022723"/>
    </source>
</evidence>
<dbReference type="GO" id="GO:0004722">
    <property type="term" value="F:protein serine/threonine phosphatase activity"/>
    <property type="evidence" value="ECO:0007669"/>
    <property type="project" value="UniProtKB-EC"/>
</dbReference>
<dbReference type="InterPro" id="IPR001932">
    <property type="entry name" value="PPM-type_phosphatase-like_dom"/>
</dbReference>
<comment type="catalytic activity">
    <reaction evidence="8">
        <text>O-phospho-L-threonyl-[protein] + H2O = L-threonyl-[protein] + phosphate</text>
        <dbReference type="Rhea" id="RHEA:47004"/>
        <dbReference type="Rhea" id="RHEA-COMP:11060"/>
        <dbReference type="Rhea" id="RHEA-COMP:11605"/>
        <dbReference type="ChEBI" id="CHEBI:15377"/>
        <dbReference type="ChEBI" id="CHEBI:30013"/>
        <dbReference type="ChEBI" id="CHEBI:43474"/>
        <dbReference type="ChEBI" id="CHEBI:61977"/>
        <dbReference type="EC" id="3.1.3.16"/>
    </reaction>
</comment>
<name>A0AAF0I7P4_9ENTE</name>
<dbReference type="CDD" id="cd00143">
    <property type="entry name" value="PP2Cc"/>
    <property type="match status" value="1"/>
</dbReference>